<dbReference type="GeneID" id="19204268"/>
<reference evidence="2" key="1">
    <citation type="journal article" date="2012" name="Science">
        <title>The Paleozoic origin of enzymatic lignin decomposition reconstructed from 31 fungal genomes.</title>
        <authorList>
            <person name="Floudas D."/>
            <person name="Binder M."/>
            <person name="Riley R."/>
            <person name="Barry K."/>
            <person name="Blanchette R.A."/>
            <person name="Henrissat B."/>
            <person name="Martinez A.T."/>
            <person name="Otillar R."/>
            <person name="Spatafora J.W."/>
            <person name="Yadav J.S."/>
            <person name="Aerts A."/>
            <person name="Benoit I."/>
            <person name="Boyd A."/>
            <person name="Carlson A."/>
            <person name="Copeland A."/>
            <person name="Coutinho P.M."/>
            <person name="de Vries R.P."/>
            <person name="Ferreira P."/>
            <person name="Findley K."/>
            <person name="Foster B."/>
            <person name="Gaskell J."/>
            <person name="Glotzer D."/>
            <person name="Gorecki P."/>
            <person name="Heitman J."/>
            <person name="Hesse C."/>
            <person name="Hori C."/>
            <person name="Igarashi K."/>
            <person name="Jurgens J.A."/>
            <person name="Kallen N."/>
            <person name="Kersten P."/>
            <person name="Kohler A."/>
            <person name="Kuees U."/>
            <person name="Kumar T.K.A."/>
            <person name="Kuo A."/>
            <person name="LaButti K."/>
            <person name="Larrondo L.F."/>
            <person name="Lindquist E."/>
            <person name="Ling A."/>
            <person name="Lombard V."/>
            <person name="Lucas S."/>
            <person name="Lundell T."/>
            <person name="Martin R."/>
            <person name="McLaughlin D.J."/>
            <person name="Morgenstern I."/>
            <person name="Morin E."/>
            <person name="Murat C."/>
            <person name="Nagy L.G."/>
            <person name="Nolan M."/>
            <person name="Ohm R.A."/>
            <person name="Patyshakuliyeva A."/>
            <person name="Rokas A."/>
            <person name="Ruiz-Duenas F.J."/>
            <person name="Sabat G."/>
            <person name="Salamov A."/>
            <person name="Samejima M."/>
            <person name="Schmutz J."/>
            <person name="Slot J.C."/>
            <person name="St John F."/>
            <person name="Stenlid J."/>
            <person name="Sun H."/>
            <person name="Sun S."/>
            <person name="Syed K."/>
            <person name="Tsang A."/>
            <person name="Wiebenga A."/>
            <person name="Young D."/>
            <person name="Pisabarro A."/>
            <person name="Eastwood D.C."/>
            <person name="Martin F."/>
            <person name="Cullen D."/>
            <person name="Grigoriev I.V."/>
            <person name="Hibbett D.S."/>
        </authorList>
    </citation>
    <scope>NUCLEOTIDE SEQUENCE [LARGE SCALE GENOMIC DNA]</scope>
    <source>
        <strain evidence="2">RWD-64-598 SS2</strain>
    </source>
</reference>
<evidence type="ECO:0008006" key="3">
    <source>
        <dbReference type="Google" id="ProtNLM"/>
    </source>
</evidence>
<evidence type="ECO:0000313" key="2">
    <source>
        <dbReference type="Proteomes" id="UP000053558"/>
    </source>
</evidence>
<organism evidence="1 2">
    <name type="scientific">Coniophora puteana (strain RWD-64-598)</name>
    <name type="common">Brown rot fungus</name>
    <dbReference type="NCBI Taxonomy" id="741705"/>
    <lineage>
        <taxon>Eukaryota</taxon>
        <taxon>Fungi</taxon>
        <taxon>Dikarya</taxon>
        <taxon>Basidiomycota</taxon>
        <taxon>Agaricomycotina</taxon>
        <taxon>Agaricomycetes</taxon>
        <taxon>Agaricomycetidae</taxon>
        <taxon>Boletales</taxon>
        <taxon>Coniophorineae</taxon>
        <taxon>Coniophoraceae</taxon>
        <taxon>Coniophora</taxon>
    </lineage>
</organism>
<dbReference type="Proteomes" id="UP000053558">
    <property type="component" value="Unassembled WGS sequence"/>
</dbReference>
<sequence>MHLCLQLHEILDVILEYIPDNSSLAPLARVCKAFKDPVLDVLYAEMDFDTLLMTVDPKLCGWEFRMVHLDIGTGADSGARHQGAIDVWRTLEFKRRLSSRDWDILLPYAARVKKLSYPCSSRKAGRVRSNIGRALSPCPVPCLFPKLKKLQILLHDDMVSSLPLFSGHSLQELIVDDELENISSGSAIQRMTLDCPFVNSFAYSQIYRRAKRSCASAIFPDVFSQWSCLKSLDCKELDKQTLEVLPHLSNLRTLHLCLNPNDPWLLDGTQSYLRCLDELHIRADSYKTCASAIALLFSQRQLSCSSYSPASYVTTAPLDNDPPDLSHPRVRSLYITITPTFGMLTQHKSQGAPPSHLSLTPLSDALAEFIAPDALTHLRIENKSAYTSYSALFDEPTGLERLSRTFGRIERMDLVLSPKAALDMGAERVIAVLGAWPCLKRAHLRLRDALGLKDMGHVLGVCPRMEWMDVNVVVRARDVGGAGGNGLLIGAPNLDSQLTHVWMDWEADGLERPSQSVPTDLVSPTACLLKGTMPCLQCVGHRYVERGRVRYQSLEDFENNLQKAGHMTSSASYIPCQSLSPWCAVLEEVSRLRL</sequence>
<name>R7SEW6_CONPW</name>
<dbReference type="AlphaFoldDB" id="R7SEW6"/>
<evidence type="ECO:0000313" key="1">
    <source>
        <dbReference type="EMBL" id="EIW74282.1"/>
    </source>
</evidence>
<gene>
    <name evidence="1" type="ORF">CONPUDRAFT_160322</name>
</gene>
<accession>R7SEW6</accession>
<dbReference type="RefSeq" id="XP_007775637.1">
    <property type="nucleotide sequence ID" value="XM_007777447.1"/>
</dbReference>
<dbReference type="EMBL" id="JH711593">
    <property type="protein sequence ID" value="EIW74282.1"/>
    <property type="molecule type" value="Genomic_DNA"/>
</dbReference>
<protein>
    <recommendedName>
        <fullName evidence="3">F-box domain-containing protein</fullName>
    </recommendedName>
</protein>
<dbReference type="OrthoDB" id="2841072at2759"/>
<keyword evidence="2" id="KW-1185">Reference proteome</keyword>
<dbReference type="KEGG" id="cput:CONPUDRAFT_160322"/>
<proteinExistence type="predicted"/>